<protein>
    <recommendedName>
        <fullName evidence="2">BTB domain-containing protein</fullName>
    </recommendedName>
</protein>
<dbReference type="Gene3D" id="3.30.710.10">
    <property type="entry name" value="Potassium Channel Kv1.1, Chain A"/>
    <property type="match status" value="1"/>
</dbReference>
<proteinExistence type="predicted"/>
<name>A0A4Z1F9U9_9HELO</name>
<feature type="region of interest" description="Disordered" evidence="1">
    <location>
        <begin position="15"/>
        <end position="41"/>
    </location>
</feature>
<feature type="compositionally biased region" description="Low complexity" evidence="1">
    <location>
        <begin position="25"/>
        <end position="38"/>
    </location>
</feature>
<dbReference type="PANTHER" id="PTHR47843">
    <property type="entry name" value="BTB DOMAIN-CONTAINING PROTEIN-RELATED"/>
    <property type="match status" value="1"/>
</dbReference>
<keyword evidence="4" id="KW-1185">Reference proteome</keyword>
<reference evidence="3 4" key="1">
    <citation type="submission" date="2017-12" db="EMBL/GenBank/DDBJ databases">
        <title>Comparative genomics of Botrytis spp.</title>
        <authorList>
            <person name="Valero-Jimenez C.A."/>
            <person name="Tapia P."/>
            <person name="Veloso J."/>
            <person name="Silva-Moreno E."/>
            <person name="Staats M."/>
            <person name="Valdes J.H."/>
            <person name="Van Kan J.A.L."/>
        </authorList>
    </citation>
    <scope>NUCLEOTIDE SEQUENCE [LARGE SCALE GENOMIC DNA]</scope>
    <source>
        <strain evidence="3 4">Bp0003</strain>
    </source>
</reference>
<dbReference type="AlphaFoldDB" id="A0A4Z1F9U9"/>
<comment type="caution">
    <text evidence="3">The sequence shown here is derived from an EMBL/GenBank/DDBJ whole genome shotgun (WGS) entry which is preliminary data.</text>
</comment>
<feature type="domain" description="BTB" evidence="2">
    <location>
        <begin position="135"/>
        <end position="196"/>
    </location>
</feature>
<dbReference type="InterPro" id="IPR011333">
    <property type="entry name" value="SKP1/BTB/POZ_sf"/>
</dbReference>
<gene>
    <name evidence="3" type="ORF">BPAE_0341g00050</name>
</gene>
<evidence type="ECO:0000256" key="1">
    <source>
        <dbReference type="SAM" id="MobiDB-lite"/>
    </source>
</evidence>
<sequence length="337" mass="37423">MQEAIDNMFDLRPVHVPRGSRTMNASSSSSVTASATTSRVQRNASSDMFNDIFAVTPRRNRSRVTTTDLQSTMDSDDSELFSDLSDDSIATSAVSSERIQGCNSHAVDIGGSRVNALGSRQRPATELYIKMVVGPRVNIIVGPEKKSFELPKDLLSYYSPVFDRSFNGNFKEGQTQTMELPEDTVKDFEVLVEYVFHHGVGDKLSISKHGRHAAEHCISFLKYADKYVLGDVSTLVYDALRPALIDGGASAFNSSFIEVVFSLTEDGNCLRALMADAALSFQGETLGRYRQSVKINFEKHEAEVEGFTSALYRQLKNSGVSCHYYAPFFSKEYRNFN</sequence>
<dbReference type="InterPro" id="IPR000210">
    <property type="entry name" value="BTB/POZ_dom"/>
</dbReference>
<dbReference type="PROSITE" id="PS50097">
    <property type="entry name" value="BTB"/>
    <property type="match status" value="1"/>
</dbReference>
<evidence type="ECO:0000259" key="2">
    <source>
        <dbReference type="PROSITE" id="PS50097"/>
    </source>
</evidence>
<dbReference type="EMBL" id="PQXI01000339">
    <property type="protein sequence ID" value="TGO19523.1"/>
    <property type="molecule type" value="Genomic_DNA"/>
</dbReference>
<accession>A0A4Z1F9U9</accession>
<organism evidence="3 4">
    <name type="scientific">Botrytis paeoniae</name>
    <dbReference type="NCBI Taxonomy" id="278948"/>
    <lineage>
        <taxon>Eukaryota</taxon>
        <taxon>Fungi</taxon>
        <taxon>Dikarya</taxon>
        <taxon>Ascomycota</taxon>
        <taxon>Pezizomycotina</taxon>
        <taxon>Leotiomycetes</taxon>
        <taxon>Helotiales</taxon>
        <taxon>Sclerotiniaceae</taxon>
        <taxon>Botrytis</taxon>
    </lineage>
</organism>
<dbReference type="SUPFAM" id="SSF54695">
    <property type="entry name" value="POZ domain"/>
    <property type="match status" value="1"/>
</dbReference>
<dbReference type="Proteomes" id="UP000297910">
    <property type="component" value="Unassembled WGS sequence"/>
</dbReference>
<evidence type="ECO:0000313" key="3">
    <source>
        <dbReference type="EMBL" id="TGO19523.1"/>
    </source>
</evidence>
<dbReference type="Pfam" id="PF00651">
    <property type="entry name" value="BTB"/>
    <property type="match status" value="1"/>
</dbReference>
<evidence type="ECO:0000313" key="4">
    <source>
        <dbReference type="Proteomes" id="UP000297910"/>
    </source>
</evidence>
<dbReference type="PANTHER" id="PTHR47843:SF2">
    <property type="entry name" value="BTB DOMAIN-CONTAINING PROTEIN"/>
    <property type="match status" value="1"/>
</dbReference>